<dbReference type="OrthoDB" id="2275718at2759"/>
<comment type="caution">
    <text evidence="2">The sequence shown here is derived from an EMBL/GenBank/DDBJ whole genome shotgun (WGS) entry which is preliminary data.</text>
</comment>
<dbReference type="InterPro" id="IPR025852">
    <property type="entry name" value="SM_dom_ATX"/>
</dbReference>
<dbReference type="Pfam" id="PF06741">
    <property type="entry name" value="LsmAD"/>
    <property type="match status" value="1"/>
</dbReference>
<dbReference type="Proteomes" id="UP000447434">
    <property type="component" value="Chromosome 14"/>
</dbReference>
<dbReference type="PANTHER" id="PTHR12854">
    <property type="entry name" value="ATAXIN 2-RELATED"/>
    <property type="match status" value="1"/>
</dbReference>
<dbReference type="SMART" id="SM01272">
    <property type="entry name" value="LsmAD"/>
    <property type="match status" value="1"/>
</dbReference>
<name>A0A6A5NFT4_LUPAL</name>
<dbReference type="InterPro" id="IPR045117">
    <property type="entry name" value="ATXN2-like"/>
</dbReference>
<keyword evidence="3" id="KW-1185">Reference proteome</keyword>
<feature type="compositionally biased region" description="Polar residues" evidence="1">
    <location>
        <begin position="469"/>
        <end position="480"/>
    </location>
</feature>
<dbReference type="Gene3D" id="2.30.30.100">
    <property type="match status" value="1"/>
</dbReference>
<dbReference type="InterPro" id="IPR009604">
    <property type="entry name" value="LsmAD_domain"/>
</dbReference>
<accession>A0A6A5NFT4</accession>
<evidence type="ECO:0000313" key="2">
    <source>
        <dbReference type="EMBL" id="KAE9600414.1"/>
    </source>
</evidence>
<feature type="compositionally biased region" description="Basic and acidic residues" evidence="1">
    <location>
        <begin position="18"/>
        <end position="30"/>
    </location>
</feature>
<gene>
    <name evidence="2" type="ORF">Lalb_Chr14g0372621</name>
</gene>
<evidence type="ECO:0000256" key="1">
    <source>
        <dbReference type="SAM" id="MobiDB-lite"/>
    </source>
</evidence>
<feature type="region of interest" description="Disordered" evidence="1">
    <location>
        <begin position="328"/>
        <end position="352"/>
    </location>
</feature>
<dbReference type="EMBL" id="WOCE01000014">
    <property type="protein sequence ID" value="KAE9600414.1"/>
    <property type="molecule type" value="Genomic_DNA"/>
</dbReference>
<dbReference type="GO" id="GO:0034063">
    <property type="term" value="P:stress granule assembly"/>
    <property type="evidence" value="ECO:0007669"/>
    <property type="project" value="TreeGrafter"/>
</dbReference>
<feature type="compositionally biased region" description="Polar residues" evidence="1">
    <location>
        <begin position="433"/>
        <end position="446"/>
    </location>
</feature>
<feature type="compositionally biased region" description="Polar residues" evidence="1">
    <location>
        <begin position="1"/>
        <end position="14"/>
    </location>
</feature>
<feature type="region of interest" description="Disordered" evidence="1">
    <location>
        <begin position="1"/>
        <end position="38"/>
    </location>
</feature>
<sequence>MNLQQAGQLKSSNGYGRRKTERDGVMKSENKIPSGKLNASRVASTGAVTGSKGGSYESPSHDRLVYIATCLIGHLVEVQVKNGSVYSGIFHSTNADKDFGIILKMAHLVKDGSLRGQKSNVEFIGKAPSKILIIPAVELVQVIAKGVAVTRDDLASESHHDMHEEIMVDSFISQSRHVDLGRELKPWVPDEDDPQFPELENIFDGHWNRGWDQFETNETLFGVKSTFNEDLYTTKLERGPQTRDLERQALRIAREIEGEDTQDLHLAVERGLHVNENLDIDEETMFSSVYRGKGVDDSGYDENEDMFDSHNSDTFGGIFGSVIKRPSEIDSRRGNNGAPTVGNPSSVDHPHFFQSSTGVDLIRSGSFDHAKQLFLDGERRIQENLISDLHGGNGNTKEENKIQAEDVQLSKSEDSKASLHLKKDYSDKGVLSPNATSYAPSPLTLSKTHEKTGSPGDLTEGSASGKAKSVNSLGTYSRSDSGVGVAISSRLSGLSPSTSMGSLSSEKSSLNPNAKEFKLNPNAKSFVPSQAPLRPPSPASDASFYFPTTVQNVPGMPMGVGMGPTFSGPQPIIYNPHVAQMQSQTYIHPNGPQYGQLLGPRQAVYMPGYLPEMPYKGRDY</sequence>
<evidence type="ECO:0000313" key="3">
    <source>
        <dbReference type="Proteomes" id="UP000447434"/>
    </source>
</evidence>
<dbReference type="GO" id="GO:0003729">
    <property type="term" value="F:mRNA binding"/>
    <property type="evidence" value="ECO:0007669"/>
    <property type="project" value="TreeGrafter"/>
</dbReference>
<dbReference type="Pfam" id="PF14438">
    <property type="entry name" value="SM-ATX"/>
    <property type="match status" value="1"/>
</dbReference>
<feature type="compositionally biased region" description="Low complexity" evidence="1">
    <location>
        <begin position="494"/>
        <end position="509"/>
    </location>
</feature>
<proteinExistence type="predicted"/>
<feature type="region of interest" description="Disordered" evidence="1">
    <location>
        <begin position="494"/>
        <end position="517"/>
    </location>
</feature>
<protein>
    <submittedName>
        <fullName evidence="2">Putative LsmAD domain, ataxin 2, SM domain-containing protein</fullName>
    </submittedName>
</protein>
<dbReference type="PANTHER" id="PTHR12854:SF7">
    <property type="entry name" value="ATAXIN-2 HOMOLOG"/>
    <property type="match status" value="1"/>
</dbReference>
<dbReference type="GO" id="GO:0010494">
    <property type="term" value="C:cytoplasmic stress granule"/>
    <property type="evidence" value="ECO:0007669"/>
    <property type="project" value="TreeGrafter"/>
</dbReference>
<reference evidence="3" key="1">
    <citation type="journal article" date="2020" name="Nat. Commun.">
        <title>Genome sequence of the cluster root forming white lupin.</title>
        <authorList>
            <person name="Hufnagel B."/>
            <person name="Marques A."/>
            <person name="Soriano A."/>
            <person name="Marques L."/>
            <person name="Divol F."/>
            <person name="Doumas P."/>
            <person name="Sallet E."/>
            <person name="Mancinotti D."/>
            <person name="Carrere S."/>
            <person name="Marande W."/>
            <person name="Arribat S."/>
            <person name="Keller J."/>
            <person name="Huneau C."/>
            <person name="Blein T."/>
            <person name="Aime D."/>
            <person name="Laguerre M."/>
            <person name="Taylor J."/>
            <person name="Schubert V."/>
            <person name="Nelson M."/>
            <person name="Geu-Flores F."/>
            <person name="Crespi M."/>
            <person name="Gallardo-Guerrero K."/>
            <person name="Delaux P.-M."/>
            <person name="Salse J."/>
            <person name="Berges H."/>
            <person name="Guyot R."/>
            <person name="Gouzy J."/>
            <person name="Peret B."/>
        </authorList>
    </citation>
    <scope>NUCLEOTIDE SEQUENCE [LARGE SCALE GENOMIC DNA]</scope>
    <source>
        <strain evidence="3">cv. Amiga</strain>
    </source>
</reference>
<organism evidence="2 3">
    <name type="scientific">Lupinus albus</name>
    <name type="common">White lupine</name>
    <name type="synonym">Lupinus termis</name>
    <dbReference type="NCBI Taxonomy" id="3870"/>
    <lineage>
        <taxon>Eukaryota</taxon>
        <taxon>Viridiplantae</taxon>
        <taxon>Streptophyta</taxon>
        <taxon>Embryophyta</taxon>
        <taxon>Tracheophyta</taxon>
        <taxon>Spermatophyta</taxon>
        <taxon>Magnoliopsida</taxon>
        <taxon>eudicotyledons</taxon>
        <taxon>Gunneridae</taxon>
        <taxon>Pentapetalae</taxon>
        <taxon>rosids</taxon>
        <taxon>fabids</taxon>
        <taxon>Fabales</taxon>
        <taxon>Fabaceae</taxon>
        <taxon>Papilionoideae</taxon>
        <taxon>50 kb inversion clade</taxon>
        <taxon>genistoids sensu lato</taxon>
        <taxon>core genistoids</taxon>
        <taxon>Genisteae</taxon>
        <taxon>Lupinus</taxon>
    </lineage>
</organism>
<dbReference type="AlphaFoldDB" id="A0A6A5NFT4"/>
<feature type="region of interest" description="Disordered" evidence="1">
    <location>
        <begin position="429"/>
        <end position="482"/>
    </location>
</feature>